<dbReference type="InterPro" id="IPR003339">
    <property type="entry name" value="ABC/ECF_trnsptr_transmembrane"/>
</dbReference>
<keyword evidence="4" id="KW-0472">Membrane</keyword>
<dbReference type="EMBL" id="GL377567">
    <property type="protein sequence ID" value="EFJ36067.1"/>
    <property type="molecule type" value="Genomic_DNA"/>
</dbReference>
<comment type="subcellular location">
    <subcellularLocation>
        <location evidence="1">Membrane</location>
        <topology evidence="1">Multi-pass membrane protein</topology>
    </subcellularLocation>
</comment>
<sequence>MSLLAPGANALHCFSSSSIFARDFVTVPVWISCKRHCRFTIAAAAQSRGRGFADWAKSLGNQEPIGARIVRMVATATSSPLAQYISSPVTVLHSLDPRVKQAWLLGLIVLSSRAHAVFRLGVVALLSTAAVSCLPKRVWQDQLGRTTLLCGLLFVMAALTTDGVTPIMQVRTPPPSVDSLPPLPPALNRYSYVFFKLGPFQLTTKGVALATTAACLSFTVLQSASLCIATTTPEDLAAGLRWFLRPLQRVGVAVDEMILTLLLSLRFTGLVFDEVRNIALAVASRGVQWKSLKLRETLEHLGTLVSRLFKNLFIHAEHITEAMIARGFKGNPEEHKLYFLSRLSIKLNDVLALAALGSVLLAAAASEILLS</sequence>
<protein>
    <submittedName>
        <fullName evidence="5">ATP-binding cassette transporter, subfamily I, member 9, SmABCI9</fullName>
    </submittedName>
</protein>
<evidence type="ECO:0000256" key="4">
    <source>
        <dbReference type="ARBA" id="ARBA00023136"/>
    </source>
</evidence>
<dbReference type="OMA" id="QYVLLHV"/>
<evidence type="ECO:0000256" key="3">
    <source>
        <dbReference type="ARBA" id="ARBA00022989"/>
    </source>
</evidence>
<evidence type="ECO:0000256" key="2">
    <source>
        <dbReference type="ARBA" id="ARBA00022692"/>
    </source>
</evidence>
<dbReference type="InParanoid" id="D8QVI8"/>
<dbReference type="PANTHER" id="PTHR33514">
    <property type="entry name" value="PROTEIN ABCI12, CHLOROPLASTIC"/>
    <property type="match status" value="1"/>
</dbReference>
<keyword evidence="2" id="KW-0812">Transmembrane</keyword>
<dbReference type="STRING" id="88036.D8QVI8"/>
<dbReference type="GeneID" id="9643211"/>
<dbReference type="GO" id="GO:0005886">
    <property type="term" value="C:plasma membrane"/>
    <property type="evidence" value="ECO:0007669"/>
    <property type="project" value="UniProtKB-ARBA"/>
</dbReference>
<dbReference type="PANTHER" id="PTHR33514:SF13">
    <property type="entry name" value="PROTEIN ABCI12, CHLOROPLASTIC"/>
    <property type="match status" value="1"/>
</dbReference>
<dbReference type="HOGENOM" id="CLU_056469_0_1_1"/>
<accession>D8QVI8</accession>
<evidence type="ECO:0000313" key="6">
    <source>
        <dbReference type="Proteomes" id="UP000001514"/>
    </source>
</evidence>
<dbReference type="Pfam" id="PF02361">
    <property type="entry name" value="CbiQ"/>
    <property type="match status" value="1"/>
</dbReference>
<dbReference type="Gramene" id="EFJ36067">
    <property type="protein sequence ID" value="EFJ36067"/>
    <property type="gene ID" value="SELMODRAFT_78813"/>
</dbReference>
<reference evidence="5 6" key="1">
    <citation type="journal article" date="2011" name="Science">
        <title>The Selaginella genome identifies genetic changes associated with the evolution of vascular plants.</title>
        <authorList>
            <person name="Banks J.A."/>
            <person name="Nishiyama T."/>
            <person name="Hasebe M."/>
            <person name="Bowman J.L."/>
            <person name="Gribskov M."/>
            <person name="dePamphilis C."/>
            <person name="Albert V.A."/>
            <person name="Aono N."/>
            <person name="Aoyama T."/>
            <person name="Ambrose B.A."/>
            <person name="Ashton N.W."/>
            <person name="Axtell M.J."/>
            <person name="Barker E."/>
            <person name="Barker M.S."/>
            <person name="Bennetzen J.L."/>
            <person name="Bonawitz N.D."/>
            <person name="Chapple C."/>
            <person name="Cheng C."/>
            <person name="Correa L.G."/>
            <person name="Dacre M."/>
            <person name="DeBarry J."/>
            <person name="Dreyer I."/>
            <person name="Elias M."/>
            <person name="Engstrom E.M."/>
            <person name="Estelle M."/>
            <person name="Feng L."/>
            <person name="Finet C."/>
            <person name="Floyd S.K."/>
            <person name="Frommer W.B."/>
            <person name="Fujita T."/>
            <person name="Gramzow L."/>
            <person name="Gutensohn M."/>
            <person name="Harholt J."/>
            <person name="Hattori M."/>
            <person name="Heyl A."/>
            <person name="Hirai T."/>
            <person name="Hiwatashi Y."/>
            <person name="Ishikawa M."/>
            <person name="Iwata M."/>
            <person name="Karol K.G."/>
            <person name="Koehler B."/>
            <person name="Kolukisaoglu U."/>
            <person name="Kubo M."/>
            <person name="Kurata T."/>
            <person name="Lalonde S."/>
            <person name="Li K."/>
            <person name="Li Y."/>
            <person name="Litt A."/>
            <person name="Lyons E."/>
            <person name="Manning G."/>
            <person name="Maruyama T."/>
            <person name="Michael T.P."/>
            <person name="Mikami K."/>
            <person name="Miyazaki S."/>
            <person name="Morinaga S."/>
            <person name="Murata T."/>
            <person name="Mueller-Roeber B."/>
            <person name="Nelson D.R."/>
            <person name="Obara M."/>
            <person name="Oguri Y."/>
            <person name="Olmstead R.G."/>
            <person name="Onodera N."/>
            <person name="Petersen B.L."/>
            <person name="Pils B."/>
            <person name="Prigge M."/>
            <person name="Rensing S.A."/>
            <person name="Riano-Pachon D.M."/>
            <person name="Roberts A.W."/>
            <person name="Sato Y."/>
            <person name="Scheller H.V."/>
            <person name="Schulz B."/>
            <person name="Schulz C."/>
            <person name="Shakirov E.V."/>
            <person name="Shibagaki N."/>
            <person name="Shinohara N."/>
            <person name="Shippen D.E."/>
            <person name="Soerensen I."/>
            <person name="Sotooka R."/>
            <person name="Sugimoto N."/>
            <person name="Sugita M."/>
            <person name="Sumikawa N."/>
            <person name="Tanurdzic M."/>
            <person name="Theissen G."/>
            <person name="Ulvskov P."/>
            <person name="Wakazuki S."/>
            <person name="Weng J.K."/>
            <person name="Willats W.W."/>
            <person name="Wipf D."/>
            <person name="Wolf P.G."/>
            <person name="Yang L."/>
            <person name="Zimmer A.D."/>
            <person name="Zhu Q."/>
            <person name="Mitros T."/>
            <person name="Hellsten U."/>
            <person name="Loque D."/>
            <person name="Otillar R."/>
            <person name="Salamov A."/>
            <person name="Schmutz J."/>
            <person name="Shapiro H."/>
            <person name="Lindquist E."/>
            <person name="Lucas S."/>
            <person name="Rokhsar D."/>
            <person name="Grigoriev I.V."/>
        </authorList>
    </citation>
    <scope>NUCLEOTIDE SEQUENCE [LARGE SCALE GENOMIC DNA]</scope>
</reference>
<dbReference type="OrthoDB" id="2019294at2759"/>
<evidence type="ECO:0000313" key="5">
    <source>
        <dbReference type="EMBL" id="EFJ36067.1"/>
    </source>
</evidence>
<proteinExistence type="predicted"/>
<dbReference type="CDD" id="cd16914">
    <property type="entry name" value="EcfT"/>
    <property type="match status" value="1"/>
</dbReference>
<dbReference type="AlphaFoldDB" id="D8QVI8"/>
<dbReference type="GO" id="GO:0005524">
    <property type="term" value="F:ATP binding"/>
    <property type="evidence" value="ECO:0007669"/>
    <property type="project" value="UniProtKB-KW"/>
</dbReference>
<dbReference type="Proteomes" id="UP000001514">
    <property type="component" value="Unassembled WGS sequence"/>
</dbReference>
<name>D8QVI8_SELML</name>
<keyword evidence="5" id="KW-0547">Nucleotide-binding</keyword>
<evidence type="ECO:0000256" key="1">
    <source>
        <dbReference type="ARBA" id="ARBA00004141"/>
    </source>
</evidence>
<keyword evidence="5" id="KW-0067">ATP-binding</keyword>
<keyword evidence="6" id="KW-1185">Reference proteome</keyword>
<dbReference type="KEGG" id="smo:SELMODRAFT_78813"/>
<dbReference type="eggNOG" id="ENOG502QTQ5">
    <property type="taxonomic scope" value="Eukaryota"/>
</dbReference>
<organism evidence="6">
    <name type="scientific">Selaginella moellendorffii</name>
    <name type="common">Spikemoss</name>
    <dbReference type="NCBI Taxonomy" id="88036"/>
    <lineage>
        <taxon>Eukaryota</taxon>
        <taxon>Viridiplantae</taxon>
        <taxon>Streptophyta</taxon>
        <taxon>Embryophyta</taxon>
        <taxon>Tracheophyta</taxon>
        <taxon>Lycopodiopsida</taxon>
        <taxon>Selaginellales</taxon>
        <taxon>Selaginellaceae</taxon>
        <taxon>Selaginella</taxon>
    </lineage>
</organism>
<dbReference type="FunCoup" id="D8QVI8">
    <property type="interactions" value="819"/>
</dbReference>
<keyword evidence="3" id="KW-1133">Transmembrane helix</keyword>
<gene>
    <name evidence="5" type="primary">SmABCI9</name>
    <name evidence="5" type="ORF">SELMODRAFT_78813</name>
</gene>